<comment type="function">
    <text evidence="4">Functions in the N-end rule pathway of protein degradation where it conjugates Leu, Phe and, less efficiently, Met from aminoacyl-tRNAs to the N-termini of proteins containing an N-terminal arginine or lysine.</text>
</comment>
<dbReference type="NCBIfam" id="TIGR00667">
    <property type="entry name" value="aat"/>
    <property type="match status" value="1"/>
</dbReference>
<keyword evidence="2 4" id="KW-0808">Transferase</keyword>
<accession>A0A316TZX3</accession>
<evidence type="ECO:0000256" key="3">
    <source>
        <dbReference type="ARBA" id="ARBA00023315"/>
    </source>
</evidence>
<dbReference type="EC" id="2.3.2.6" evidence="4"/>
<gene>
    <name evidence="4" type="primary">aat</name>
    <name evidence="5" type="ORF">DDZ15_11530</name>
</gene>
<keyword evidence="1 4" id="KW-0963">Cytoplasm</keyword>
<dbReference type="Pfam" id="PF03588">
    <property type="entry name" value="Leu_Phe_trans"/>
    <property type="match status" value="1"/>
</dbReference>
<dbReference type="GO" id="GO:0030163">
    <property type="term" value="P:protein catabolic process"/>
    <property type="evidence" value="ECO:0007669"/>
    <property type="project" value="UniProtKB-UniRule"/>
</dbReference>
<sequence length="203" mass="23224">MKSPSPNRIIPPGVLLNGYRQGIFPMSETRDDDSVGWYSARKRGIIPIESFRVSSNVERIIRQDRFECRIDTRFRDVMIACADRDTTWISDLIIDSFEVLHLAGHAHSVEMFNRDGELAGGLYGVSLGAAFFGESMFKEENEADKVALWHCHRILRNNGFELWDTQFYTEHLAQFGCIEISSEEYNARLDKALQKAAKFALPE</sequence>
<dbReference type="RefSeq" id="WP_109647259.1">
    <property type="nucleotide sequence ID" value="NZ_QGGB01000008.1"/>
</dbReference>
<keyword evidence="6" id="KW-1185">Reference proteome</keyword>
<dbReference type="HAMAP" id="MF_00688">
    <property type="entry name" value="Leu_Phe_trans"/>
    <property type="match status" value="1"/>
</dbReference>
<dbReference type="PANTHER" id="PTHR30098:SF2">
    <property type="entry name" value="LEUCYL_PHENYLALANYL-TRNA--PROTEIN TRANSFERASE"/>
    <property type="match status" value="1"/>
</dbReference>
<dbReference type="SUPFAM" id="SSF55729">
    <property type="entry name" value="Acyl-CoA N-acyltransferases (Nat)"/>
    <property type="match status" value="1"/>
</dbReference>
<dbReference type="GO" id="GO:0005737">
    <property type="term" value="C:cytoplasm"/>
    <property type="evidence" value="ECO:0007669"/>
    <property type="project" value="UniProtKB-SubCell"/>
</dbReference>
<dbReference type="InterPro" id="IPR016181">
    <property type="entry name" value="Acyl_CoA_acyltransferase"/>
</dbReference>
<evidence type="ECO:0000313" key="6">
    <source>
        <dbReference type="Proteomes" id="UP000245533"/>
    </source>
</evidence>
<dbReference type="EMBL" id="QGGB01000008">
    <property type="protein sequence ID" value="PWN05816.1"/>
    <property type="molecule type" value="Genomic_DNA"/>
</dbReference>
<keyword evidence="3 4" id="KW-0012">Acyltransferase</keyword>
<comment type="subcellular location">
    <subcellularLocation>
        <location evidence="4">Cytoplasm</location>
    </subcellularLocation>
</comment>
<comment type="catalytic activity">
    <reaction evidence="4">
        <text>N-terminal L-arginyl-[protein] + L-leucyl-tRNA(Leu) = N-terminal L-leucyl-L-arginyl-[protein] + tRNA(Leu) + H(+)</text>
        <dbReference type="Rhea" id="RHEA:50416"/>
        <dbReference type="Rhea" id="RHEA-COMP:9613"/>
        <dbReference type="Rhea" id="RHEA-COMP:9622"/>
        <dbReference type="Rhea" id="RHEA-COMP:12672"/>
        <dbReference type="Rhea" id="RHEA-COMP:12673"/>
        <dbReference type="ChEBI" id="CHEBI:15378"/>
        <dbReference type="ChEBI" id="CHEBI:64719"/>
        <dbReference type="ChEBI" id="CHEBI:78442"/>
        <dbReference type="ChEBI" id="CHEBI:78494"/>
        <dbReference type="ChEBI" id="CHEBI:133044"/>
        <dbReference type="EC" id="2.3.2.6"/>
    </reaction>
</comment>
<reference evidence="5 6" key="1">
    <citation type="submission" date="2018-05" db="EMBL/GenBank/DDBJ databases">
        <title>Rhodohalobacter halophilus gen. nov., sp. nov., a moderately halophilic member of the family Balneolaceae.</title>
        <authorList>
            <person name="Liu Z.-W."/>
        </authorList>
    </citation>
    <scope>NUCLEOTIDE SEQUENCE [LARGE SCALE GENOMIC DNA]</scope>
    <source>
        <strain evidence="5 6">8A47</strain>
    </source>
</reference>
<dbReference type="InterPro" id="IPR004616">
    <property type="entry name" value="Leu/Phe-tRNA_Trfase"/>
</dbReference>
<organism evidence="5 6">
    <name type="scientific">Rhodohalobacter mucosus</name>
    <dbReference type="NCBI Taxonomy" id="2079485"/>
    <lineage>
        <taxon>Bacteria</taxon>
        <taxon>Pseudomonadati</taxon>
        <taxon>Balneolota</taxon>
        <taxon>Balneolia</taxon>
        <taxon>Balneolales</taxon>
        <taxon>Balneolaceae</taxon>
        <taxon>Rhodohalobacter</taxon>
    </lineage>
</organism>
<evidence type="ECO:0000256" key="1">
    <source>
        <dbReference type="ARBA" id="ARBA00022490"/>
    </source>
</evidence>
<dbReference type="Proteomes" id="UP000245533">
    <property type="component" value="Unassembled WGS sequence"/>
</dbReference>
<evidence type="ECO:0000256" key="4">
    <source>
        <dbReference type="HAMAP-Rule" id="MF_00688"/>
    </source>
</evidence>
<name>A0A316TZX3_9BACT</name>
<proteinExistence type="inferred from homology"/>
<comment type="catalytic activity">
    <reaction evidence="4">
        <text>N-terminal L-lysyl-[protein] + L-leucyl-tRNA(Leu) = N-terminal L-leucyl-L-lysyl-[protein] + tRNA(Leu) + H(+)</text>
        <dbReference type="Rhea" id="RHEA:12340"/>
        <dbReference type="Rhea" id="RHEA-COMP:9613"/>
        <dbReference type="Rhea" id="RHEA-COMP:9622"/>
        <dbReference type="Rhea" id="RHEA-COMP:12670"/>
        <dbReference type="Rhea" id="RHEA-COMP:12671"/>
        <dbReference type="ChEBI" id="CHEBI:15378"/>
        <dbReference type="ChEBI" id="CHEBI:65249"/>
        <dbReference type="ChEBI" id="CHEBI:78442"/>
        <dbReference type="ChEBI" id="CHEBI:78494"/>
        <dbReference type="ChEBI" id="CHEBI:133043"/>
        <dbReference type="EC" id="2.3.2.6"/>
    </reaction>
</comment>
<dbReference type="OrthoDB" id="9790282at2"/>
<dbReference type="AlphaFoldDB" id="A0A316TZX3"/>
<dbReference type="Gene3D" id="3.40.630.70">
    <property type="entry name" value="Leucyl/phenylalanyl-tRNA-protein transferase, C-terminal domain"/>
    <property type="match status" value="1"/>
</dbReference>
<protein>
    <recommendedName>
        <fullName evidence="4">Leucyl/phenylalanyl-tRNA--protein transferase</fullName>
        <ecNumber evidence="4">2.3.2.6</ecNumber>
    </recommendedName>
    <alternativeName>
        <fullName evidence="4">L/F-transferase</fullName>
    </alternativeName>
    <alternativeName>
        <fullName evidence="4">Leucyltransferase</fullName>
    </alternativeName>
    <alternativeName>
        <fullName evidence="4">Phenyalanyltransferase</fullName>
    </alternativeName>
</protein>
<evidence type="ECO:0000313" key="5">
    <source>
        <dbReference type="EMBL" id="PWN05816.1"/>
    </source>
</evidence>
<comment type="catalytic activity">
    <reaction evidence="4">
        <text>L-phenylalanyl-tRNA(Phe) + an N-terminal L-alpha-aminoacyl-[protein] = an N-terminal L-phenylalanyl-L-alpha-aminoacyl-[protein] + tRNA(Phe)</text>
        <dbReference type="Rhea" id="RHEA:43632"/>
        <dbReference type="Rhea" id="RHEA-COMP:9668"/>
        <dbReference type="Rhea" id="RHEA-COMP:9699"/>
        <dbReference type="Rhea" id="RHEA-COMP:10636"/>
        <dbReference type="Rhea" id="RHEA-COMP:10637"/>
        <dbReference type="ChEBI" id="CHEBI:78442"/>
        <dbReference type="ChEBI" id="CHEBI:78531"/>
        <dbReference type="ChEBI" id="CHEBI:78597"/>
        <dbReference type="ChEBI" id="CHEBI:83561"/>
        <dbReference type="EC" id="2.3.2.6"/>
    </reaction>
</comment>
<evidence type="ECO:0000256" key="2">
    <source>
        <dbReference type="ARBA" id="ARBA00022679"/>
    </source>
</evidence>
<dbReference type="InterPro" id="IPR042203">
    <property type="entry name" value="Leu/Phe-tRNA_Trfase_C"/>
</dbReference>
<dbReference type="PANTHER" id="PTHR30098">
    <property type="entry name" value="LEUCYL/PHENYLALANYL-TRNA--PROTEIN TRANSFERASE"/>
    <property type="match status" value="1"/>
</dbReference>
<comment type="similarity">
    <text evidence="4">Belongs to the L/F-transferase family.</text>
</comment>
<dbReference type="GO" id="GO:0008914">
    <property type="term" value="F:leucyl-tRNA--protein transferase activity"/>
    <property type="evidence" value="ECO:0007669"/>
    <property type="project" value="UniProtKB-UniRule"/>
</dbReference>
<comment type="caution">
    <text evidence="5">The sequence shown here is derived from an EMBL/GenBank/DDBJ whole genome shotgun (WGS) entry which is preliminary data.</text>
</comment>